<comment type="caution">
    <text evidence="1">The sequence shown here is derived from an EMBL/GenBank/DDBJ whole genome shotgun (WGS) entry which is preliminary data.</text>
</comment>
<dbReference type="PANTHER" id="PTHR46523:SF1">
    <property type="entry name" value="DCTP PYROPHOSPHATASE 1"/>
    <property type="match status" value="1"/>
</dbReference>
<proteinExistence type="predicted"/>
<dbReference type="STRING" id="1802207.A3D44_03135"/>
<name>A0A1G2I5G6_9BACT</name>
<gene>
    <name evidence="1" type="ORF">A3D44_03135</name>
</gene>
<evidence type="ECO:0000313" key="1">
    <source>
        <dbReference type="EMBL" id="OGZ69867.1"/>
    </source>
</evidence>
<dbReference type="Pfam" id="PF12643">
    <property type="entry name" value="MazG-like"/>
    <property type="match status" value="1"/>
</dbReference>
<evidence type="ECO:0000313" key="2">
    <source>
        <dbReference type="Proteomes" id="UP000178820"/>
    </source>
</evidence>
<dbReference type="PIRSF" id="PIRSF029826">
    <property type="entry name" value="UCP029826_pph"/>
    <property type="match status" value="1"/>
</dbReference>
<dbReference type="AlphaFoldDB" id="A0A1G2I5G6"/>
<sequence>MKELEKKIHQFLKVRKWDNLRPSDLAKSIMIEGAELLELFQWENLLLKDVKKNEEKLKEIKKELADVLIYAIQMSVLLGFDTQKIIYDKIAHVDKKYPAAVVKNRFRDAKSNSNYWRIKKEYRKKGL</sequence>
<dbReference type="GO" id="GO:0047429">
    <property type="term" value="F:nucleoside triphosphate diphosphatase activity"/>
    <property type="evidence" value="ECO:0007669"/>
    <property type="project" value="InterPro"/>
</dbReference>
<dbReference type="PANTHER" id="PTHR46523">
    <property type="entry name" value="DCTP PYROPHOSPHATASE 1"/>
    <property type="match status" value="1"/>
</dbReference>
<dbReference type="SUPFAM" id="SSF101386">
    <property type="entry name" value="all-alpha NTP pyrophosphatases"/>
    <property type="match status" value="1"/>
</dbReference>
<dbReference type="Proteomes" id="UP000178820">
    <property type="component" value="Unassembled WGS sequence"/>
</dbReference>
<protein>
    <recommendedName>
        <fullName evidence="3">Nucleotide pyrophosphohydrolase</fullName>
    </recommendedName>
</protein>
<accession>A0A1G2I5G6</accession>
<reference evidence="1 2" key="1">
    <citation type="journal article" date="2016" name="Nat. Commun.">
        <title>Thousands of microbial genomes shed light on interconnected biogeochemical processes in an aquifer system.</title>
        <authorList>
            <person name="Anantharaman K."/>
            <person name="Brown C.T."/>
            <person name="Hug L.A."/>
            <person name="Sharon I."/>
            <person name="Castelle C.J."/>
            <person name="Probst A.J."/>
            <person name="Thomas B.C."/>
            <person name="Singh A."/>
            <person name="Wilkins M.J."/>
            <person name="Karaoz U."/>
            <person name="Brodie E.L."/>
            <person name="Williams K.H."/>
            <person name="Hubbard S.S."/>
            <person name="Banfield J.F."/>
        </authorList>
    </citation>
    <scope>NUCLEOTIDE SEQUENCE [LARGE SCALE GENOMIC DNA]</scope>
</reference>
<evidence type="ECO:0008006" key="3">
    <source>
        <dbReference type="Google" id="ProtNLM"/>
    </source>
</evidence>
<dbReference type="Gene3D" id="1.10.287.1080">
    <property type="entry name" value="MazG-like"/>
    <property type="match status" value="1"/>
</dbReference>
<organism evidence="1 2">
    <name type="scientific">Candidatus Staskawiczbacteria bacterium RIFCSPHIGHO2_02_FULL_42_22</name>
    <dbReference type="NCBI Taxonomy" id="1802207"/>
    <lineage>
        <taxon>Bacteria</taxon>
        <taxon>Candidatus Staskawicziibacteriota</taxon>
    </lineage>
</organism>
<dbReference type="InterPro" id="IPR025984">
    <property type="entry name" value="DCTPP"/>
</dbReference>
<dbReference type="EMBL" id="MHOT01000001">
    <property type="protein sequence ID" value="OGZ69867.1"/>
    <property type="molecule type" value="Genomic_DNA"/>
</dbReference>
<dbReference type="GO" id="GO:0009143">
    <property type="term" value="P:nucleoside triphosphate catabolic process"/>
    <property type="evidence" value="ECO:0007669"/>
    <property type="project" value="InterPro"/>
</dbReference>
<dbReference type="InterPro" id="IPR052555">
    <property type="entry name" value="dCTP_Pyrophosphatase"/>
</dbReference>